<dbReference type="PROSITE" id="PS50261">
    <property type="entry name" value="G_PROTEIN_RECEP_F2_4"/>
    <property type="match status" value="1"/>
</dbReference>
<dbReference type="InterPro" id="IPR017983">
    <property type="entry name" value="GPCR_2_secretin-like_CS"/>
</dbReference>
<dbReference type="Proteomes" id="UP000694546">
    <property type="component" value="Chromosome 10"/>
</dbReference>
<accession>A0A8C5C780</accession>
<feature type="region of interest" description="Disordered" evidence="7">
    <location>
        <begin position="1437"/>
        <end position="1458"/>
    </location>
</feature>
<protein>
    <submittedName>
        <fullName evidence="12">Adhesion G protein-coupled receptor G4a</fullName>
    </submittedName>
</protein>
<dbReference type="Pfam" id="PF01825">
    <property type="entry name" value="GPS"/>
    <property type="match status" value="1"/>
</dbReference>
<dbReference type="PROSITE" id="PS50221">
    <property type="entry name" value="GAIN_B"/>
    <property type="match status" value="1"/>
</dbReference>
<reference evidence="12" key="1">
    <citation type="submission" date="2025-08" db="UniProtKB">
        <authorList>
            <consortium name="Ensembl"/>
        </authorList>
    </citation>
    <scope>IDENTIFICATION</scope>
</reference>
<keyword evidence="3 9" id="KW-0732">Signal</keyword>
<dbReference type="PROSITE" id="PS00650">
    <property type="entry name" value="G_PROTEIN_RECEP_F2_2"/>
    <property type="match status" value="1"/>
</dbReference>
<sequence>MARSPPIIMLWLWLQSSMYLQGSNIHGNPSLWGKKAEFQIKPCMWQLEPGLSVPELEELSVCVLLRLTVITEWTAFAYKAPGNPAVELGLEGDDQHITAVLFGARWPLNESLSSKVWQSVCLTWSAASRHLRLYVNGTRRLDQAVDPPVSGRLAPNGTLTLAWPHSVDQNGTVWREDGKTLMGGIGLFRMWAREWRAEEIMLLGCVEGDVVSWDARHWNHRSPASCPPKEDTSLHCEWSSYEIKMWAYIKHSNTSDATNSSLESITRHWMESIFPQNFSVQHVSVLSQSRRCLAGDNPAALYIQLPKKSKEFGNFTFDYCFLSEVLVSISPKKSVELVQADIRMKLEPEFSYDSLTLRTDIHDLSIQPVAPLYTMTEPPPIVSESPRPATDKTFSFPTMSTDSTTEGPKSCPEETLESIYGVYLWPETFTFGPQFMKCQRPFYGVAFRVCKFDIDSDMTSWEDPDMTYCEPHMNISDLHDWNVTAENAMDMVQTIQRLLFYELVYGSGSDAELSASDMVTVMGKLDDVVDVSVVTAELSNDIFLIISLILIPRRDMAPVSNMVLKLTERIGDKAVFSGDLFNVAFPKMAVSMINVQPKNFRGITFCVTNYADGMIPELMVNESFAEPIPGTVASITLPAELKNRLAADGNKTRIQFQFYGVQDLFNDTDIAIEAEGNWTLNSYVISASINNRTVKNLNQSVEVTLSNNRAMQEHEKVMCVFWDFGDNEGQGGWNSQGCETRPISAIKTSCFCNHLTNFAVLLDISRAPLTTNSTQQCPSSPTTTKAPLNNTVGIMVSFFGVNMTFILNGNATNPTTVIECWLYERLVLNGMDMVDFWIFGNSIRNMKQYGVQQISHGLNEEYNCTFHVRGNLLSTIKELETLIVGSLNQTFSNDTLSIQTTQLMVRYIGPSCPEETLKTIYGVYLWPETFPLNKRALKCQRDFNRTAFRFCKFDVDSDMTSWEVPDMTECEPLTIISDLNDHNVTAENAMDMVQTIQDLVDVELGSGSGDGELSASDMVTVVGKLDDVVDVSVVTAELSNDIFSMISDILISRSDMAPVSNMVLKLTERIGDKAVFSGDLFNVAFPAMAVSMINVKPKNFSGITFCVTNYADGMTPELMVNESFAEPIPGTVASIALPAELKNQLAADGNKTRFQFQFYGVQDLFNKTASGSPVQDSDQPIGRPAGPEPAVPAQHLDVQLRLRPVHPDRGAHALLPAGVLHLDGAGGTAHVLCPHQGLQRVRAVLHPQTLRGGLGCWIQSDVHFYVTVAGFILLVVLGNTGVFVVVLIQIRRMRTNKPLGKPAAGGSAQDLRAAASLTVLLGLTWLSAFFAVGPGRTVMLYVFCILNSLQGFFIFVFHCLTKENVRKQWRTRLTFDRFKPNDSDWSRSTSRPKQEPNSHSMGSVDTSSIIKASEFSSTTESLPVHPGSEGAGLLLQVAQPASTPNNIKTNTSVSWSNQ</sequence>
<proteinExistence type="predicted"/>
<evidence type="ECO:0000256" key="3">
    <source>
        <dbReference type="ARBA" id="ARBA00022729"/>
    </source>
</evidence>
<keyword evidence="13" id="KW-1185">Reference proteome</keyword>
<feature type="domain" description="G-protein coupled receptors family 2 profile 2" evidence="11">
    <location>
        <begin position="1256"/>
        <end position="1362"/>
    </location>
</feature>
<evidence type="ECO:0000256" key="6">
    <source>
        <dbReference type="ARBA" id="ARBA00023157"/>
    </source>
</evidence>
<dbReference type="Pfam" id="PF00002">
    <property type="entry name" value="7tm_2"/>
    <property type="match status" value="1"/>
</dbReference>
<dbReference type="InterPro" id="IPR013320">
    <property type="entry name" value="ConA-like_dom_sf"/>
</dbReference>
<dbReference type="PANTHER" id="PTHR12011:SF277">
    <property type="entry name" value="ADHESION G-PROTEIN COUPLED RECEPTOR G4"/>
    <property type="match status" value="1"/>
</dbReference>
<dbReference type="InterPro" id="IPR046338">
    <property type="entry name" value="GAIN_dom_sf"/>
</dbReference>
<feature type="transmembrane region" description="Helical" evidence="8">
    <location>
        <begin position="1338"/>
        <end position="1360"/>
    </location>
</feature>
<feature type="compositionally biased region" description="Polar residues" evidence="7">
    <location>
        <begin position="1439"/>
        <end position="1458"/>
    </location>
</feature>
<dbReference type="InterPro" id="IPR000203">
    <property type="entry name" value="GPS"/>
</dbReference>
<keyword evidence="4 8" id="KW-1133">Transmembrane helix</keyword>
<feature type="region of interest" description="Disordered" evidence="7">
    <location>
        <begin position="1382"/>
        <end position="1405"/>
    </location>
</feature>
<evidence type="ECO:0000256" key="1">
    <source>
        <dbReference type="ARBA" id="ARBA00004141"/>
    </source>
</evidence>
<feature type="compositionally biased region" description="Polar residues" evidence="7">
    <location>
        <begin position="1386"/>
        <end position="1405"/>
    </location>
</feature>
<feature type="transmembrane region" description="Helical" evidence="8">
    <location>
        <begin position="1264"/>
        <end position="1290"/>
    </location>
</feature>
<evidence type="ECO:0000259" key="11">
    <source>
        <dbReference type="PROSITE" id="PS50261"/>
    </source>
</evidence>
<dbReference type="OMA" id="NSDNFCW"/>
<feature type="signal peptide" evidence="9">
    <location>
        <begin position="1"/>
        <end position="22"/>
    </location>
</feature>
<dbReference type="InterPro" id="IPR000832">
    <property type="entry name" value="GPCR_2_secretin-like"/>
</dbReference>
<dbReference type="SMART" id="SM00303">
    <property type="entry name" value="GPS"/>
    <property type="match status" value="1"/>
</dbReference>
<dbReference type="AlphaFoldDB" id="A0A8C5C780"/>
<dbReference type="GeneTree" id="ENSGT00940000155621"/>
<dbReference type="Gene3D" id="1.20.1070.10">
    <property type="entry name" value="Rhodopsin 7-helix transmembrane proteins"/>
    <property type="match status" value="1"/>
</dbReference>
<dbReference type="PANTHER" id="PTHR12011">
    <property type="entry name" value="ADHESION G-PROTEIN COUPLED RECEPTOR"/>
    <property type="match status" value="1"/>
</dbReference>
<keyword evidence="2 8" id="KW-0812">Transmembrane</keyword>
<evidence type="ECO:0000313" key="13">
    <source>
        <dbReference type="Proteomes" id="UP000694546"/>
    </source>
</evidence>
<evidence type="ECO:0000256" key="4">
    <source>
        <dbReference type="ARBA" id="ARBA00022989"/>
    </source>
</evidence>
<evidence type="ECO:0000256" key="5">
    <source>
        <dbReference type="ARBA" id="ARBA00023136"/>
    </source>
</evidence>
<dbReference type="SUPFAM" id="SSF49899">
    <property type="entry name" value="Concanavalin A-like lectins/glucanases"/>
    <property type="match status" value="1"/>
</dbReference>
<organism evidence="12 13">
    <name type="scientific">Gadus morhua</name>
    <name type="common">Atlantic cod</name>
    <dbReference type="NCBI Taxonomy" id="8049"/>
    <lineage>
        <taxon>Eukaryota</taxon>
        <taxon>Metazoa</taxon>
        <taxon>Chordata</taxon>
        <taxon>Craniata</taxon>
        <taxon>Vertebrata</taxon>
        <taxon>Euteleostomi</taxon>
        <taxon>Actinopterygii</taxon>
        <taxon>Neopterygii</taxon>
        <taxon>Teleostei</taxon>
        <taxon>Neoteleostei</taxon>
        <taxon>Acanthomorphata</taxon>
        <taxon>Zeiogadaria</taxon>
        <taxon>Gadariae</taxon>
        <taxon>Gadiformes</taxon>
        <taxon>Gadoidei</taxon>
        <taxon>Gadidae</taxon>
        <taxon>Gadus</taxon>
    </lineage>
</organism>
<evidence type="ECO:0000313" key="12">
    <source>
        <dbReference type="Ensembl" id="ENSGMOP00000056283.1"/>
    </source>
</evidence>
<evidence type="ECO:0000256" key="7">
    <source>
        <dbReference type="SAM" id="MobiDB-lite"/>
    </source>
</evidence>
<dbReference type="InterPro" id="IPR057244">
    <property type="entry name" value="GAIN_B"/>
</dbReference>
<keyword evidence="6" id="KW-1015">Disulfide bond</keyword>
<dbReference type="GO" id="GO:0016020">
    <property type="term" value="C:membrane"/>
    <property type="evidence" value="ECO:0007669"/>
    <property type="project" value="UniProtKB-SubCell"/>
</dbReference>
<evidence type="ECO:0000256" key="9">
    <source>
        <dbReference type="SAM" id="SignalP"/>
    </source>
</evidence>
<keyword evidence="5 8" id="KW-0472">Membrane</keyword>
<dbReference type="Gene3D" id="2.60.220.50">
    <property type="match status" value="1"/>
</dbReference>
<comment type="subcellular location">
    <subcellularLocation>
        <location evidence="1">Membrane</location>
        <topology evidence="1">Multi-pass membrane protein</topology>
    </subcellularLocation>
</comment>
<name>A0A8C5C780_GADMO</name>
<dbReference type="InterPro" id="IPR017981">
    <property type="entry name" value="GPCR_2-like_7TM"/>
</dbReference>
<feature type="chain" id="PRO_5045822837" evidence="9">
    <location>
        <begin position="23"/>
        <end position="1458"/>
    </location>
</feature>
<dbReference type="Gene3D" id="2.60.120.200">
    <property type="match status" value="1"/>
</dbReference>
<reference evidence="12" key="2">
    <citation type="submission" date="2025-09" db="UniProtKB">
        <authorList>
            <consortium name="Ensembl"/>
        </authorList>
    </citation>
    <scope>IDENTIFICATION</scope>
</reference>
<evidence type="ECO:0000256" key="2">
    <source>
        <dbReference type="ARBA" id="ARBA00022692"/>
    </source>
</evidence>
<feature type="domain" description="GAIN-B" evidence="10">
    <location>
        <begin position="610"/>
        <end position="768"/>
    </location>
</feature>
<evidence type="ECO:0000256" key="8">
    <source>
        <dbReference type="SAM" id="Phobius"/>
    </source>
</evidence>
<feature type="transmembrane region" description="Helical" evidence="8">
    <location>
        <begin position="1311"/>
        <end position="1332"/>
    </location>
</feature>
<evidence type="ECO:0000259" key="10">
    <source>
        <dbReference type="PROSITE" id="PS50221"/>
    </source>
</evidence>
<dbReference type="Ensembl" id="ENSGMOT00000068751.1">
    <property type="protein sequence ID" value="ENSGMOP00000056283.1"/>
    <property type="gene ID" value="ENSGMOG00000022607.1"/>
</dbReference>